<dbReference type="AlphaFoldDB" id="A0A397ZQZ0"/>
<dbReference type="EMBL" id="CM010631">
    <property type="protein sequence ID" value="RID65043.1"/>
    <property type="molecule type" value="Genomic_DNA"/>
</dbReference>
<protein>
    <submittedName>
        <fullName evidence="2">Uncharacterized protein</fullName>
    </submittedName>
</protein>
<evidence type="ECO:0000313" key="2">
    <source>
        <dbReference type="EMBL" id="RID65043.1"/>
    </source>
</evidence>
<gene>
    <name evidence="2" type="ORF">BRARA_D00266</name>
</gene>
<reference evidence="2 3" key="1">
    <citation type="submission" date="2018-06" db="EMBL/GenBank/DDBJ databases">
        <title>WGS assembly of Brassica rapa FPsc.</title>
        <authorList>
            <person name="Bowman J."/>
            <person name="Kohchi T."/>
            <person name="Yamato K."/>
            <person name="Jenkins J."/>
            <person name="Shu S."/>
            <person name="Ishizaki K."/>
            <person name="Yamaoka S."/>
            <person name="Nishihama R."/>
            <person name="Nakamura Y."/>
            <person name="Berger F."/>
            <person name="Adam C."/>
            <person name="Aki S."/>
            <person name="Althoff F."/>
            <person name="Araki T."/>
            <person name="Arteaga-Vazquez M."/>
            <person name="Balasubrmanian S."/>
            <person name="Bauer D."/>
            <person name="Boehm C."/>
            <person name="Briginshaw L."/>
            <person name="Caballero-Perez J."/>
            <person name="Catarino B."/>
            <person name="Chen F."/>
            <person name="Chiyoda S."/>
            <person name="Chovatia M."/>
            <person name="Davies K."/>
            <person name="Delmans M."/>
            <person name="Demura T."/>
            <person name="Dierschke T."/>
            <person name="Dolan L."/>
            <person name="Dorantes-Acosta A."/>
            <person name="Eklund D."/>
            <person name="Florent S."/>
            <person name="Flores-Sandoval E."/>
            <person name="Fujiyama A."/>
            <person name="Fukuzawa H."/>
            <person name="Galik B."/>
            <person name="Grimanelli D."/>
            <person name="Grimwood J."/>
            <person name="Grossniklaus U."/>
            <person name="Hamada T."/>
            <person name="Haseloff J."/>
            <person name="Hetherington A."/>
            <person name="Higo A."/>
            <person name="Hirakawa Y."/>
            <person name="Hundley H."/>
            <person name="Ikeda Y."/>
            <person name="Inoue K."/>
            <person name="Inoue S."/>
            <person name="Ishida S."/>
            <person name="Jia Q."/>
            <person name="Kakita M."/>
            <person name="Kanazawa T."/>
            <person name="Kawai Y."/>
            <person name="Kawashima T."/>
            <person name="Kennedy M."/>
            <person name="Kinose K."/>
            <person name="Kinoshita T."/>
            <person name="Kohara Y."/>
            <person name="Koide E."/>
            <person name="Komatsu K."/>
            <person name="Kopischke S."/>
            <person name="Kubo M."/>
            <person name="Kyozuka J."/>
            <person name="Lagercrantz U."/>
            <person name="Lin S."/>
            <person name="Lindquist E."/>
            <person name="Lipzen A."/>
            <person name="Lu C."/>
            <person name="Luna E."/>
            <person name="Martienssen R."/>
            <person name="Minamino N."/>
            <person name="Mizutani M."/>
            <person name="Mizutani M."/>
            <person name="Mochizuki N."/>
            <person name="Monte I."/>
            <person name="Mosher R."/>
            <person name="Nagasaki H."/>
            <person name="Nakagami H."/>
            <person name="Naramoto S."/>
            <person name="Nishitani K."/>
            <person name="Ohtani M."/>
            <person name="Okamoto T."/>
            <person name="Okumura M."/>
            <person name="Phillips J."/>
            <person name="Pollak B."/>
            <person name="Reinders A."/>
            <person name="Roevekamp M."/>
            <person name="Sano R."/>
            <person name="Sawa S."/>
            <person name="Schmid M."/>
            <person name="Shirakawa M."/>
            <person name="Solano R."/>
            <person name="Spunde A."/>
            <person name="Suetsugu N."/>
            <person name="Sugano S."/>
            <person name="Sugiyama A."/>
            <person name="Sun R."/>
            <person name="Suzuki Y."/>
            <person name="Takenaka M."/>
            <person name="Takezawa D."/>
            <person name="Tomogane H."/>
            <person name="Tsuzuki M."/>
            <person name="Ueda T."/>
            <person name="Umeda M."/>
            <person name="Ward J."/>
            <person name="Watanabe Y."/>
            <person name="Yazaki K."/>
            <person name="Yokoyama R."/>
            <person name="Yoshitake Y."/>
            <person name="Yotsui I."/>
            <person name="Zachgo S."/>
            <person name="Schmutz J."/>
        </authorList>
    </citation>
    <scope>NUCLEOTIDE SEQUENCE [LARGE SCALE GENOMIC DNA]</scope>
    <source>
        <strain evidence="3">cv. B-3</strain>
    </source>
</reference>
<feature type="region of interest" description="Disordered" evidence="1">
    <location>
        <begin position="1"/>
        <end position="21"/>
    </location>
</feature>
<feature type="compositionally biased region" description="Basic and acidic residues" evidence="1">
    <location>
        <begin position="1"/>
        <end position="12"/>
    </location>
</feature>
<name>A0A397ZQZ0_BRACM</name>
<organism evidence="2 3">
    <name type="scientific">Brassica campestris</name>
    <name type="common">Field mustard</name>
    <dbReference type="NCBI Taxonomy" id="3711"/>
    <lineage>
        <taxon>Eukaryota</taxon>
        <taxon>Viridiplantae</taxon>
        <taxon>Streptophyta</taxon>
        <taxon>Embryophyta</taxon>
        <taxon>Tracheophyta</taxon>
        <taxon>Spermatophyta</taxon>
        <taxon>Magnoliopsida</taxon>
        <taxon>eudicotyledons</taxon>
        <taxon>Gunneridae</taxon>
        <taxon>Pentapetalae</taxon>
        <taxon>rosids</taxon>
        <taxon>malvids</taxon>
        <taxon>Brassicales</taxon>
        <taxon>Brassicaceae</taxon>
        <taxon>Brassiceae</taxon>
        <taxon>Brassica</taxon>
    </lineage>
</organism>
<dbReference type="Proteomes" id="UP000264353">
    <property type="component" value="Chromosome A4"/>
</dbReference>
<accession>A0A397ZQZ0</accession>
<evidence type="ECO:0000256" key="1">
    <source>
        <dbReference type="SAM" id="MobiDB-lite"/>
    </source>
</evidence>
<sequence length="89" mass="9933">MIKQRIGKEERSSGFNFNGESDSRFSIRQRSGVTADASSVSRKLLPHQGARVEHALYFILFDRTCNLFCWVATGLKSCKGGVESVCCWA</sequence>
<evidence type="ECO:0000313" key="3">
    <source>
        <dbReference type="Proteomes" id="UP000264353"/>
    </source>
</evidence>
<proteinExistence type="predicted"/>